<dbReference type="CDD" id="cd01130">
    <property type="entry name" value="VirB11-like_ATPase"/>
    <property type="match status" value="1"/>
</dbReference>
<dbReference type="Gene3D" id="3.30.450.380">
    <property type="match status" value="1"/>
</dbReference>
<feature type="domain" description="Bacterial type II secretion system protein E" evidence="2">
    <location>
        <begin position="194"/>
        <end position="356"/>
    </location>
</feature>
<evidence type="ECO:0000313" key="3">
    <source>
        <dbReference type="EMBL" id="AFZ71097.1"/>
    </source>
</evidence>
<dbReference type="Gene3D" id="3.40.50.300">
    <property type="entry name" value="P-loop containing nucleotide triphosphate hydrolases"/>
    <property type="match status" value="1"/>
</dbReference>
<evidence type="ECO:0000259" key="2">
    <source>
        <dbReference type="Pfam" id="PF00437"/>
    </source>
</evidence>
<organism evidence="3 4">
    <name type="scientific">Caldisphaera lagunensis (strain DSM 15908 / JCM 11604 / ANMR 0165 / IC-154)</name>
    <dbReference type="NCBI Taxonomy" id="1056495"/>
    <lineage>
        <taxon>Archaea</taxon>
        <taxon>Thermoproteota</taxon>
        <taxon>Thermoprotei</taxon>
        <taxon>Acidilobales</taxon>
        <taxon>Caldisphaeraceae</taxon>
        <taxon>Caldisphaera</taxon>
    </lineage>
</organism>
<dbReference type="HOGENOM" id="CLU_005379_2_2_2"/>
<protein>
    <submittedName>
        <fullName evidence="3">ATPase, type IV secretory pathway VirB11 component like protein</fullName>
    </submittedName>
</protein>
<dbReference type="STRING" id="1056495.Calag_1388"/>
<dbReference type="InterPro" id="IPR001482">
    <property type="entry name" value="T2SS/T4SS_dom"/>
</dbReference>
<name>L0ADA9_CALLD</name>
<proteinExistence type="inferred from homology"/>
<dbReference type="Pfam" id="PF00437">
    <property type="entry name" value="T2SSE"/>
    <property type="match status" value="1"/>
</dbReference>
<dbReference type="InterPro" id="IPR027417">
    <property type="entry name" value="P-loop_NTPase"/>
</dbReference>
<dbReference type="Proteomes" id="UP000010469">
    <property type="component" value="Chromosome"/>
</dbReference>
<keyword evidence="4" id="KW-1185">Reference proteome</keyword>
<dbReference type="AlphaFoldDB" id="L0ADA9"/>
<dbReference type="PANTHER" id="PTHR30486">
    <property type="entry name" value="TWITCHING MOTILITY PROTEIN PILT"/>
    <property type="match status" value="1"/>
</dbReference>
<dbReference type="EMBL" id="CP003378">
    <property type="protein sequence ID" value="AFZ71097.1"/>
    <property type="molecule type" value="Genomic_DNA"/>
</dbReference>
<dbReference type="GO" id="GO:0016887">
    <property type="term" value="F:ATP hydrolysis activity"/>
    <property type="evidence" value="ECO:0007669"/>
    <property type="project" value="InterPro"/>
</dbReference>
<dbReference type="InterPro" id="IPR050921">
    <property type="entry name" value="T4SS_GSP_E_ATPase"/>
</dbReference>
<sequence length="475" mass="54010">MILKMPILEKVIKIIKNNSNEKENVTQEFFYEKEKNFRKIPPKWSLVAQYKIGPNNYYLYRGEDNLVHLYVSEPEINVTTELLAGLKKDIKEEEKYIIEKYKSGYGKIYPLIIDPNIDEISYSGFTGNISAIHKLVPLRWIIVDIRISKEEADSLAVELARKANKVISISTPYVEGITDDGNRISVSFLNEISHFGSNFVLRKYPEKPLTMSDLLISKVLTPPIAAYLWLLAEAQGFLIISGSMGSGKTTLLQSIASLLPPYSKVITIEDTPELKLINPNWDSFITRPKLPGTEMQEIDLEDLLKYALRRRADYVIVGEVRGKEAKYLAQAATSGYGAMTTIHSDSPEGVITRLSLDPIKLPSLFIKSITAIIQIRNLPSLGGKTIRRVYEISEVDDKNLINIYKLGNQQNDVNNIINNSKKLEIAINRLGFNYSEIYDEFTSRIKFLENNMGKTPEELYVSLSRFYVEKYGDVL</sequence>
<dbReference type="PANTHER" id="PTHR30486:SF6">
    <property type="entry name" value="TYPE IV PILUS RETRACTATION ATPASE PILT"/>
    <property type="match status" value="1"/>
</dbReference>
<dbReference type="InParanoid" id="L0ADA9"/>
<gene>
    <name evidence="3" type="ordered locus">Calag_1388</name>
</gene>
<accession>L0ADA9</accession>
<dbReference type="SUPFAM" id="SSF52540">
    <property type="entry name" value="P-loop containing nucleoside triphosphate hydrolases"/>
    <property type="match status" value="1"/>
</dbReference>
<comment type="similarity">
    <text evidence="1">Belongs to the GSP E family.</text>
</comment>
<evidence type="ECO:0000313" key="4">
    <source>
        <dbReference type="Proteomes" id="UP000010469"/>
    </source>
</evidence>
<reference evidence="4" key="1">
    <citation type="submission" date="2012-03" db="EMBL/GenBank/DDBJ databases">
        <title>Complete genome of Caldisphaera lagunensis DSM 15908.</title>
        <authorList>
            <person name="Lucas S."/>
            <person name="Copeland A."/>
            <person name="Lapidus A."/>
            <person name="Glavina del Rio T."/>
            <person name="Dalin E."/>
            <person name="Tice H."/>
            <person name="Bruce D."/>
            <person name="Goodwin L."/>
            <person name="Pitluck S."/>
            <person name="Peters L."/>
            <person name="Mikhailova N."/>
            <person name="Teshima H."/>
            <person name="Kyrpides N."/>
            <person name="Mavromatis K."/>
            <person name="Ivanova N."/>
            <person name="Brettin T."/>
            <person name="Detter J.C."/>
            <person name="Han C."/>
            <person name="Larimer F."/>
            <person name="Land M."/>
            <person name="Hauser L."/>
            <person name="Markowitz V."/>
            <person name="Cheng J.-F."/>
            <person name="Hugenholtz P."/>
            <person name="Woyke T."/>
            <person name="Wu D."/>
            <person name="Spring S."/>
            <person name="Schroeder M."/>
            <person name="Brambilla E."/>
            <person name="Klenk H.-P."/>
            <person name="Eisen J.A."/>
        </authorList>
    </citation>
    <scope>NUCLEOTIDE SEQUENCE [LARGE SCALE GENOMIC DNA]</scope>
    <source>
        <strain evidence="4">DSM 15908 / JCM 11604 / IC-154</strain>
    </source>
</reference>
<dbReference type="KEGG" id="clg:Calag_1388"/>
<dbReference type="eggNOG" id="arCOG01817">
    <property type="taxonomic scope" value="Archaea"/>
</dbReference>
<evidence type="ECO:0000256" key="1">
    <source>
        <dbReference type="ARBA" id="ARBA00006611"/>
    </source>
</evidence>